<dbReference type="EMBL" id="JACBZT010000001">
    <property type="protein sequence ID" value="NYJ05320.1"/>
    <property type="molecule type" value="Genomic_DNA"/>
</dbReference>
<proteinExistence type="predicted"/>
<reference evidence="2 3" key="1">
    <citation type="submission" date="2020-07" db="EMBL/GenBank/DDBJ databases">
        <title>Sequencing the genomes of 1000 actinobacteria strains.</title>
        <authorList>
            <person name="Klenk H.-P."/>
        </authorList>
    </citation>
    <scope>NUCLEOTIDE SEQUENCE [LARGE SCALE GENOMIC DNA]</scope>
    <source>
        <strain evidence="2 3">DSM 104001</strain>
    </source>
</reference>
<keyword evidence="3" id="KW-1185">Reference proteome</keyword>
<evidence type="ECO:0000313" key="3">
    <source>
        <dbReference type="Proteomes" id="UP000541969"/>
    </source>
</evidence>
<evidence type="ECO:0000256" key="1">
    <source>
        <dbReference type="SAM" id="MobiDB-lite"/>
    </source>
</evidence>
<name>A0A853CBN2_9ACTN</name>
<evidence type="ECO:0000313" key="2">
    <source>
        <dbReference type="EMBL" id="NYJ05320.1"/>
    </source>
</evidence>
<dbReference type="Proteomes" id="UP000541969">
    <property type="component" value="Unassembled WGS sequence"/>
</dbReference>
<feature type="compositionally biased region" description="Basic and acidic residues" evidence="1">
    <location>
        <begin position="47"/>
        <end position="58"/>
    </location>
</feature>
<sequence length="100" mass="11212">MSALSERPENGLPAEMSLEEKLACEREARHDVAARGRIADVAPIQHYLEHSRTEDGLHPPKSGQHKPRTPHERPARTGLSGWLRWGEDGPPSRTQHFPPV</sequence>
<organism evidence="2 3">
    <name type="scientific">Petropleomorpha daqingensis</name>
    <dbReference type="NCBI Taxonomy" id="2026353"/>
    <lineage>
        <taxon>Bacteria</taxon>
        <taxon>Bacillati</taxon>
        <taxon>Actinomycetota</taxon>
        <taxon>Actinomycetes</taxon>
        <taxon>Geodermatophilales</taxon>
        <taxon>Geodermatophilaceae</taxon>
        <taxon>Petropleomorpha</taxon>
    </lineage>
</organism>
<comment type="caution">
    <text evidence="2">The sequence shown here is derived from an EMBL/GenBank/DDBJ whole genome shotgun (WGS) entry which is preliminary data.</text>
</comment>
<dbReference type="RefSeq" id="WP_179715922.1">
    <property type="nucleotide sequence ID" value="NZ_JACBZT010000001.1"/>
</dbReference>
<accession>A0A853CBN2</accession>
<gene>
    <name evidence="2" type="ORF">GGQ55_001598</name>
</gene>
<feature type="region of interest" description="Disordered" evidence="1">
    <location>
        <begin position="44"/>
        <end position="100"/>
    </location>
</feature>
<protein>
    <submittedName>
        <fullName evidence="2">Uncharacterized protein</fullName>
    </submittedName>
</protein>
<dbReference type="AlphaFoldDB" id="A0A853CBN2"/>